<organism evidence="1">
    <name type="scientific">Arundo donax</name>
    <name type="common">Giant reed</name>
    <name type="synonym">Donax arundinaceus</name>
    <dbReference type="NCBI Taxonomy" id="35708"/>
    <lineage>
        <taxon>Eukaryota</taxon>
        <taxon>Viridiplantae</taxon>
        <taxon>Streptophyta</taxon>
        <taxon>Embryophyta</taxon>
        <taxon>Tracheophyta</taxon>
        <taxon>Spermatophyta</taxon>
        <taxon>Magnoliopsida</taxon>
        <taxon>Liliopsida</taxon>
        <taxon>Poales</taxon>
        <taxon>Poaceae</taxon>
        <taxon>PACMAD clade</taxon>
        <taxon>Arundinoideae</taxon>
        <taxon>Arundineae</taxon>
        <taxon>Arundo</taxon>
    </lineage>
</organism>
<reference evidence="1" key="2">
    <citation type="journal article" date="2015" name="Data Brief">
        <title>Shoot transcriptome of the giant reed, Arundo donax.</title>
        <authorList>
            <person name="Barrero R.A."/>
            <person name="Guerrero F.D."/>
            <person name="Moolhuijzen P."/>
            <person name="Goolsby J.A."/>
            <person name="Tidwell J."/>
            <person name="Bellgard S.E."/>
            <person name="Bellgard M.I."/>
        </authorList>
    </citation>
    <scope>NUCLEOTIDE SEQUENCE</scope>
    <source>
        <tissue evidence="1">Shoot tissue taken approximately 20 cm above the soil surface</tissue>
    </source>
</reference>
<sequence length="61" mass="6902">MVQTLVLTACAHCSIIIHELCTYLQLIEDLNDTCIFLSINHVPIFLPRHMAKTIDCKMCAV</sequence>
<name>A0A0A9F717_ARUDO</name>
<proteinExistence type="predicted"/>
<evidence type="ECO:0000313" key="1">
    <source>
        <dbReference type="EMBL" id="JAE08840.1"/>
    </source>
</evidence>
<dbReference type="AlphaFoldDB" id="A0A0A9F717"/>
<accession>A0A0A9F717</accession>
<protein>
    <submittedName>
        <fullName evidence="1">Uncharacterized protein</fullName>
    </submittedName>
</protein>
<reference evidence="1" key="1">
    <citation type="submission" date="2014-09" db="EMBL/GenBank/DDBJ databases">
        <authorList>
            <person name="Magalhaes I.L.F."/>
            <person name="Oliveira U."/>
            <person name="Santos F.R."/>
            <person name="Vidigal T.H.D.A."/>
            <person name="Brescovit A.D."/>
            <person name="Santos A.J."/>
        </authorList>
    </citation>
    <scope>NUCLEOTIDE SEQUENCE</scope>
    <source>
        <tissue evidence="1">Shoot tissue taken approximately 20 cm above the soil surface</tissue>
    </source>
</reference>
<dbReference type="EMBL" id="GBRH01189056">
    <property type="protein sequence ID" value="JAE08840.1"/>
    <property type="molecule type" value="Transcribed_RNA"/>
</dbReference>